<reference evidence="1 2" key="1">
    <citation type="submission" date="2018-08" db="EMBL/GenBank/DDBJ databases">
        <title>Bacillus jemisoniae sp. nov., Bacillus chryseoplanitiae sp. nov., Bacillus resnikiae sp. nov., and Bacillus frankliniae sp. nov., isolated from Viking spacecraft and associated surfaces.</title>
        <authorList>
            <person name="Seuylemezian A."/>
            <person name="Vaishampayan P."/>
        </authorList>
    </citation>
    <scope>NUCLEOTIDE SEQUENCE [LARGE SCALE GENOMIC DNA]</scope>
    <source>
        <strain evidence="1 2">JJ-247</strain>
    </source>
</reference>
<dbReference type="RefSeq" id="WP_119114273.1">
    <property type="nucleotide sequence ID" value="NZ_CBCSEO010000013.1"/>
</dbReference>
<comment type="caution">
    <text evidence="1">The sequence shown here is derived from an EMBL/GenBank/DDBJ whole genome shotgun (WGS) entry which is preliminary data.</text>
</comment>
<dbReference type="AlphaFoldDB" id="A0A398AYG6"/>
<gene>
    <name evidence="1" type="ORF">D1970_18150</name>
</gene>
<keyword evidence="2" id="KW-1185">Reference proteome</keyword>
<dbReference type="OrthoDB" id="2893041at2"/>
<accession>A0A398AYG6</accession>
<dbReference type="EMBL" id="QWVT01000033">
    <property type="protein sequence ID" value="RID82657.1"/>
    <property type="molecule type" value="Genomic_DNA"/>
</dbReference>
<name>A0A398AYG6_9BACI</name>
<evidence type="ECO:0000313" key="1">
    <source>
        <dbReference type="EMBL" id="RID82657.1"/>
    </source>
</evidence>
<proteinExistence type="predicted"/>
<dbReference type="Proteomes" id="UP000265816">
    <property type="component" value="Unassembled WGS sequence"/>
</dbReference>
<protein>
    <submittedName>
        <fullName evidence="1">Uncharacterized protein</fullName>
    </submittedName>
</protein>
<evidence type="ECO:0000313" key="2">
    <source>
        <dbReference type="Proteomes" id="UP000265816"/>
    </source>
</evidence>
<sequence length="80" mass="9266">MDNRGYISREVMQWINEHGDEIEAEILQYPMHYEVIATICQDHPPYKDIIAFGSDPDSKEAALFKAVRDLVLQTYWGGVH</sequence>
<organism evidence="1 2">
    <name type="scientific">Mesobacillus zeae</name>
    <dbReference type="NCBI Taxonomy" id="1917180"/>
    <lineage>
        <taxon>Bacteria</taxon>
        <taxon>Bacillati</taxon>
        <taxon>Bacillota</taxon>
        <taxon>Bacilli</taxon>
        <taxon>Bacillales</taxon>
        <taxon>Bacillaceae</taxon>
        <taxon>Mesobacillus</taxon>
    </lineage>
</organism>